<dbReference type="Proteomes" id="UP000444721">
    <property type="component" value="Unassembled WGS sequence"/>
</dbReference>
<name>A0A6A5CAY7_NAEFO</name>
<evidence type="ECO:0000256" key="6">
    <source>
        <dbReference type="ARBA" id="ARBA00022692"/>
    </source>
</evidence>
<keyword evidence="8" id="KW-0249">Electron transport</keyword>
<evidence type="ECO:0008006" key="15">
    <source>
        <dbReference type="Google" id="ProtNLM"/>
    </source>
</evidence>
<comment type="similarity">
    <text evidence="3">Belongs to the alternative oxidase family.</text>
</comment>
<dbReference type="RefSeq" id="XP_044567132.1">
    <property type="nucleotide sequence ID" value="XM_044701747.1"/>
</dbReference>
<dbReference type="GO" id="GO:0009916">
    <property type="term" value="F:alternative oxidase activity"/>
    <property type="evidence" value="ECO:0007669"/>
    <property type="project" value="InterPro"/>
</dbReference>
<keyword evidence="10" id="KW-0560">Oxidoreductase</keyword>
<evidence type="ECO:0000256" key="10">
    <source>
        <dbReference type="ARBA" id="ARBA00023002"/>
    </source>
</evidence>
<evidence type="ECO:0000313" key="14">
    <source>
        <dbReference type="Proteomes" id="UP000444721"/>
    </source>
</evidence>
<evidence type="ECO:0000256" key="2">
    <source>
        <dbReference type="ARBA" id="ARBA00004370"/>
    </source>
</evidence>
<keyword evidence="14" id="KW-1185">Reference proteome</keyword>
<organism evidence="13 14">
    <name type="scientific">Naegleria fowleri</name>
    <name type="common">Brain eating amoeba</name>
    <dbReference type="NCBI Taxonomy" id="5763"/>
    <lineage>
        <taxon>Eukaryota</taxon>
        <taxon>Discoba</taxon>
        <taxon>Heterolobosea</taxon>
        <taxon>Tetramitia</taxon>
        <taxon>Eutetramitia</taxon>
        <taxon>Vahlkampfiidae</taxon>
        <taxon>Naegleria</taxon>
    </lineage>
</organism>
<evidence type="ECO:0000256" key="3">
    <source>
        <dbReference type="ARBA" id="ARBA00008388"/>
    </source>
</evidence>
<dbReference type="VEuPathDB" id="AmoebaDB:NF0034980"/>
<gene>
    <name evidence="13" type="ORF">FDP41_011349</name>
</gene>
<dbReference type="PANTHER" id="PTHR31803">
    <property type="entry name" value="ALTERNATIVE OXIDASE"/>
    <property type="match status" value="1"/>
</dbReference>
<dbReference type="AlphaFoldDB" id="A0A6A5CAY7"/>
<dbReference type="GO" id="GO:0046872">
    <property type="term" value="F:metal ion binding"/>
    <property type="evidence" value="ECO:0007669"/>
    <property type="project" value="UniProtKB-KW"/>
</dbReference>
<dbReference type="InterPro" id="IPR002680">
    <property type="entry name" value="AOX"/>
</dbReference>
<keyword evidence="9" id="KW-1133">Transmembrane helix</keyword>
<comment type="caution">
    <text evidence="13">The sequence shown here is derived from an EMBL/GenBank/DDBJ whole genome shotgun (WGS) entry which is preliminary data.</text>
</comment>
<accession>A0A6A5CAY7</accession>
<comment type="subcellular location">
    <subcellularLocation>
        <location evidence="2">Membrane</location>
    </subcellularLocation>
</comment>
<keyword evidence="6" id="KW-0812">Transmembrane</keyword>
<dbReference type="VEuPathDB" id="AmoebaDB:FDP41_011349"/>
<dbReference type="Pfam" id="PF01786">
    <property type="entry name" value="AOX"/>
    <property type="match status" value="1"/>
</dbReference>
<dbReference type="GeneID" id="68118564"/>
<evidence type="ECO:0000256" key="11">
    <source>
        <dbReference type="ARBA" id="ARBA00023004"/>
    </source>
</evidence>
<dbReference type="OMA" id="KHREFNH"/>
<proteinExistence type="inferred from homology"/>
<dbReference type="GO" id="GO:0010230">
    <property type="term" value="P:alternative respiration"/>
    <property type="evidence" value="ECO:0007669"/>
    <property type="project" value="TreeGrafter"/>
</dbReference>
<dbReference type="GO" id="GO:0016020">
    <property type="term" value="C:membrane"/>
    <property type="evidence" value="ECO:0007669"/>
    <property type="project" value="UniProtKB-SubCell"/>
</dbReference>
<dbReference type="InterPro" id="IPR038659">
    <property type="entry name" value="AOX_sf"/>
</dbReference>
<evidence type="ECO:0000256" key="9">
    <source>
        <dbReference type="ARBA" id="ARBA00022989"/>
    </source>
</evidence>
<evidence type="ECO:0000256" key="4">
    <source>
        <dbReference type="ARBA" id="ARBA00022448"/>
    </source>
</evidence>
<comment type="cofactor">
    <cofactor evidence="1">
        <name>Fe cation</name>
        <dbReference type="ChEBI" id="CHEBI:24875"/>
    </cofactor>
</comment>
<keyword evidence="4" id="KW-0813">Transport</keyword>
<sequence length="381" mass="45200">MQQRNPIPLYQQSFSKYLHDYFWRNYAHHKSPGILKIQWNHDPNNHKFHSVCKFHDQGSRSQNFNRKEHEEEARGHSSSSSEASLKRFQRFLFEWYAQSHNPLSMQASSSLFDIFNYEHLTEAEIINKMQAQKKLTNIKQVEEFMLDPKSEMYEFLNHRRFEPRDRVDRWAEWWAKKCVARILNFLFGRNTIRYAVFLETMAATPGMVGGMLRHFASLRTKPSQRKKHEHLRVGALLEEAENHRIHLLLLLELYNQNIFERFIMVLAQITFSQYYFYIYAIFGQRFSHRFVGYLAESAVTSYGDLLKQIDEKKIENLKAPEIAISYYHLAEDSTLRDVLIAMRMDEVKHREFNHLIADDIYLKKSSSEAVVTTPASSSSQK</sequence>
<dbReference type="VEuPathDB" id="AmoebaDB:NfTy_019720"/>
<dbReference type="PANTHER" id="PTHR31803:SF3">
    <property type="entry name" value="ALTERNATIVE OXIDASE"/>
    <property type="match status" value="1"/>
</dbReference>
<reference evidence="13 14" key="1">
    <citation type="journal article" date="2019" name="Sci. Rep.">
        <title>Nanopore sequencing improves the draft genome of the human pathogenic amoeba Naegleria fowleri.</title>
        <authorList>
            <person name="Liechti N."/>
            <person name="Schurch N."/>
            <person name="Bruggmann R."/>
            <person name="Wittwer M."/>
        </authorList>
    </citation>
    <scope>NUCLEOTIDE SEQUENCE [LARGE SCALE GENOMIC DNA]</scope>
    <source>
        <strain evidence="13 14">ATCC 30894</strain>
    </source>
</reference>
<dbReference type="OrthoDB" id="16906at2759"/>
<keyword evidence="11" id="KW-0408">Iron</keyword>
<keyword evidence="7" id="KW-0479">Metal-binding</keyword>
<evidence type="ECO:0000256" key="5">
    <source>
        <dbReference type="ARBA" id="ARBA00022660"/>
    </source>
</evidence>
<dbReference type="Gene3D" id="1.20.1260.140">
    <property type="entry name" value="Alternative oxidase"/>
    <property type="match status" value="1"/>
</dbReference>
<evidence type="ECO:0000256" key="12">
    <source>
        <dbReference type="ARBA" id="ARBA00023136"/>
    </source>
</evidence>
<keyword evidence="5" id="KW-0679">Respiratory chain</keyword>
<keyword evidence="12" id="KW-0472">Membrane</keyword>
<protein>
    <recommendedName>
        <fullName evidence="15">Alternative oxidase</fullName>
    </recommendedName>
</protein>
<evidence type="ECO:0000256" key="8">
    <source>
        <dbReference type="ARBA" id="ARBA00022982"/>
    </source>
</evidence>
<evidence type="ECO:0000313" key="13">
    <source>
        <dbReference type="EMBL" id="KAF0982419.1"/>
    </source>
</evidence>
<dbReference type="GO" id="GO:0005739">
    <property type="term" value="C:mitochondrion"/>
    <property type="evidence" value="ECO:0007669"/>
    <property type="project" value="TreeGrafter"/>
</dbReference>
<dbReference type="EMBL" id="VFQX01000009">
    <property type="protein sequence ID" value="KAF0982419.1"/>
    <property type="molecule type" value="Genomic_DNA"/>
</dbReference>
<evidence type="ECO:0000256" key="1">
    <source>
        <dbReference type="ARBA" id="ARBA00001962"/>
    </source>
</evidence>
<evidence type="ECO:0000256" key="7">
    <source>
        <dbReference type="ARBA" id="ARBA00022723"/>
    </source>
</evidence>